<keyword evidence="2" id="KW-1185">Reference proteome</keyword>
<dbReference type="EMBL" id="CP074694">
    <property type="protein sequence ID" value="QVL33411.1"/>
    <property type="molecule type" value="Genomic_DNA"/>
</dbReference>
<dbReference type="AlphaFoldDB" id="A0A8E6B940"/>
<proteinExistence type="predicted"/>
<gene>
    <name evidence="1" type="ORF">KIH39_05720</name>
</gene>
<evidence type="ECO:0000313" key="2">
    <source>
        <dbReference type="Proteomes" id="UP000676194"/>
    </source>
</evidence>
<accession>A0A8E6B940</accession>
<dbReference type="RefSeq" id="WP_213498300.1">
    <property type="nucleotide sequence ID" value="NZ_CP074694.1"/>
</dbReference>
<organism evidence="1 2">
    <name type="scientific">Telmatocola sphagniphila</name>
    <dbReference type="NCBI Taxonomy" id="1123043"/>
    <lineage>
        <taxon>Bacteria</taxon>
        <taxon>Pseudomonadati</taxon>
        <taxon>Planctomycetota</taxon>
        <taxon>Planctomycetia</taxon>
        <taxon>Gemmatales</taxon>
        <taxon>Gemmataceae</taxon>
    </lineage>
</organism>
<sequence length="233" mass="25982">MSKNLKRKLTNIGLLAAIAFVVCSALGLALKQRPAFYEAAYIPDGEIRNQQSKECQRKASDLWSMFGSGDPVWGDKFTNANINSYLQEDFETVGGEKNLPDGFSEPRISFEEGSLRLGCRYGKGFWSTIISINLKVWMVANEVNTIGIEIVSLKSGSIGISPRFLLDQISELARKWNADLVWYRRNGNPVAVVKLQASQMRPTFHIQQLQIKNNELVLYGHSAANGSRVAQLP</sequence>
<evidence type="ECO:0000313" key="1">
    <source>
        <dbReference type="EMBL" id="QVL33411.1"/>
    </source>
</evidence>
<dbReference type="Proteomes" id="UP000676194">
    <property type="component" value="Chromosome"/>
</dbReference>
<reference evidence="1" key="1">
    <citation type="submission" date="2021-05" db="EMBL/GenBank/DDBJ databases">
        <title>Complete genome sequence of the cellulolytic planctomycete Telmatocola sphagniphila SP2T and characterization of the first cellulase from planctomycetes.</title>
        <authorList>
            <person name="Rakitin A.L."/>
            <person name="Beletsky A.V."/>
            <person name="Naumoff D.G."/>
            <person name="Kulichevskaya I.S."/>
            <person name="Mardanov A.V."/>
            <person name="Ravin N.V."/>
            <person name="Dedysh S.N."/>
        </authorList>
    </citation>
    <scope>NUCLEOTIDE SEQUENCE</scope>
    <source>
        <strain evidence="1">SP2T</strain>
    </source>
</reference>
<name>A0A8E6B940_9BACT</name>
<protein>
    <submittedName>
        <fullName evidence="1">Uncharacterized protein</fullName>
    </submittedName>
</protein>
<dbReference type="KEGG" id="tsph:KIH39_05720"/>